<dbReference type="PANTHER" id="PTHR43884">
    <property type="entry name" value="ACYL-COA DEHYDROGENASE"/>
    <property type="match status" value="1"/>
</dbReference>
<dbReference type="PIRSF" id="PIRSF016578">
    <property type="entry name" value="HsaA"/>
    <property type="match status" value="1"/>
</dbReference>
<feature type="domain" description="Acyl-CoA dehydrogenase C-terminal" evidence="3">
    <location>
        <begin position="264"/>
        <end position="395"/>
    </location>
</feature>
<evidence type="ECO:0000259" key="2">
    <source>
        <dbReference type="Pfam" id="PF02771"/>
    </source>
</evidence>
<dbReference type="InterPro" id="IPR036250">
    <property type="entry name" value="AcylCo_DH-like_C"/>
</dbReference>
<dbReference type="RefSeq" id="WP_354225771.1">
    <property type="nucleotide sequence ID" value="NZ_JBEPSN010000001.1"/>
</dbReference>
<name>A0ABV2P0W1_9MICC</name>
<dbReference type="InterPro" id="IPR009100">
    <property type="entry name" value="AcylCoA_DH/oxidase_NM_dom_sf"/>
</dbReference>
<keyword evidence="1" id="KW-0560">Oxidoreductase</keyword>
<feature type="domain" description="Acyl-CoA dehydrogenase/oxidase N-terminal" evidence="2">
    <location>
        <begin position="48"/>
        <end position="130"/>
    </location>
</feature>
<dbReference type="Proteomes" id="UP001549307">
    <property type="component" value="Unassembled WGS sequence"/>
</dbReference>
<proteinExistence type="predicted"/>
<protein>
    <submittedName>
        <fullName evidence="4">Alkylation response protein AidB-like acyl-CoA dehydrogenase</fullName>
    </submittedName>
</protein>
<evidence type="ECO:0000259" key="3">
    <source>
        <dbReference type="Pfam" id="PF08028"/>
    </source>
</evidence>
<keyword evidence="5" id="KW-1185">Reference proteome</keyword>
<dbReference type="GeneID" id="92751133"/>
<dbReference type="Gene3D" id="1.20.140.10">
    <property type="entry name" value="Butyryl-CoA Dehydrogenase, subunit A, domain 3"/>
    <property type="match status" value="1"/>
</dbReference>
<dbReference type="SUPFAM" id="SSF56645">
    <property type="entry name" value="Acyl-CoA dehydrogenase NM domain-like"/>
    <property type="match status" value="1"/>
</dbReference>
<reference evidence="4 5" key="1">
    <citation type="submission" date="2024-06" db="EMBL/GenBank/DDBJ databases">
        <title>Sorghum-associated microbial communities from plants grown in Nebraska, USA.</title>
        <authorList>
            <person name="Schachtman D."/>
        </authorList>
    </citation>
    <scope>NUCLEOTIDE SEQUENCE [LARGE SCALE GENOMIC DNA]</scope>
    <source>
        <strain evidence="4 5">3552</strain>
    </source>
</reference>
<dbReference type="Pfam" id="PF08028">
    <property type="entry name" value="Acyl-CoA_dh_2"/>
    <property type="match status" value="1"/>
</dbReference>
<comment type="caution">
    <text evidence="4">The sequence shown here is derived from an EMBL/GenBank/DDBJ whole genome shotgun (WGS) entry which is preliminary data.</text>
</comment>
<dbReference type="InterPro" id="IPR013786">
    <property type="entry name" value="AcylCoA_DH/ox_N"/>
</dbReference>
<dbReference type="Gene3D" id="2.40.110.10">
    <property type="entry name" value="Butyryl-CoA Dehydrogenase, subunit A, domain 2"/>
    <property type="match status" value="1"/>
</dbReference>
<dbReference type="EMBL" id="JBEPSN010000001">
    <property type="protein sequence ID" value="MET4538396.1"/>
    <property type="molecule type" value="Genomic_DNA"/>
</dbReference>
<organism evidence="4 5">
    <name type="scientific">Arthrobacter bambusae</name>
    <dbReference type="NCBI Taxonomy" id="1338426"/>
    <lineage>
        <taxon>Bacteria</taxon>
        <taxon>Bacillati</taxon>
        <taxon>Actinomycetota</taxon>
        <taxon>Actinomycetes</taxon>
        <taxon>Micrococcales</taxon>
        <taxon>Micrococcaceae</taxon>
        <taxon>Arthrobacter</taxon>
    </lineage>
</organism>
<dbReference type="InterPro" id="IPR046373">
    <property type="entry name" value="Acyl-CoA_Oxase/DH_mid-dom_sf"/>
</dbReference>
<dbReference type="Gene3D" id="1.10.540.10">
    <property type="entry name" value="Acyl-CoA dehydrogenase/oxidase, N-terminal domain"/>
    <property type="match status" value="1"/>
</dbReference>
<dbReference type="InterPro" id="IPR013107">
    <property type="entry name" value="Acyl-CoA_DH_C"/>
</dbReference>
<dbReference type="SUPFAM" id="SSF47203">
    <property type="entry name" value="Acyl-CoA dehydrogenase C-terminal domain-like"/>
    <property type="match status" value="1"/>
</dbReference>
<gene>
    <name evidence="4" type="ORF">ABIE37_000151</name>
</gene>
<evidence type="ECO:0000313" key="5">
    <source>
        <dbReference type="Proteomes" id="UP001549307"/>
    </source>
</evidence>
<sequence length="419" mass="45348">MIPIISFLGRFMTQTLNEAGRDLSASDGDTEPNLEIVARATALIPLIREYAEQSSDNRRVAPEVIAALEEADLFSIFVPARYGGHAANLRTAMETVAEVSRGDGSTAWAVALLNVCTWFATTFSQEAQDEVFGANSKAKVSGIFTPGSKAEQVEGGYLVSGEWPYSSGSFAADWATLGIALPDAGDADPRALALIPKEAWTIRPTWFVAGMRGSGSDTIVVEDHFVPAHRVQRFVDMREANFLTPHQPVERNSNMAFIPVAALILVGAQIGLARHALELTLAKLPEKRVAYTQYTAAKNSPTHQLGVARAATRFQLAELLMRQGCLDIDQAAAERRLPDLLTRGRIRNDTGIIAELVKEGIDDLMTANGAGSFADANVLNRIWRDAEIAGRHAYVTPEVGKEVYGRLLLGADNALTMDV</sequence>
<dbReference type="PANTHER" id="PTHR43884:SF12">
    <property type="entry name" value="ISOVALERYL-COA DEHYDROGENASE, MITOCHONDRIAL-RELATED"/>
    <property type="match status" value="1"/>
</dbReference>
<evidence type="ECO:0000256" key="1">
    <source>
        <dbReference type="ARBA" id="ARBA00023002"/>
    </source>
</evidence>
<evidence type="ECO:0000313" key="4">
    <source>
        <dbReference type="EMBL" id="MET4538396.1"/>
    </source>
</evidence>
<dbReference type="Pfam" id="PF02771">
    <property type="entry name" value="Acyl-CoA_dh_N"/>
    <property type="match status" value="1"/>
</dbReference>
<dbReference type="InterPro" id="IPR037069">
    <property type="entry name" value="AcylCoA_DH/ox_N_sf"/>
</dbReference>
<accession>A0ABV2P0W1</accession>